<dbReference type="EMBL" id="PYSW02000025">
    <property type="protein sequence ID" value="KAG2381917.1"/>
    <property type="molecule type" value="Genomic_DNA"/>
</dbReference>
<reference evidence="2 3" key="1">
    <citation type="journal article" date="2018" name="BMC Genomics">
        <title>The genome of Naegleria lovaniensis, the basis for a comparative approach to unravel pathogenicity factors of the human pathogenic amoeba N. fowleri.</title>
        <authorList>
            <person name="Liechti N."/>
            <person name="Schurch N."/>
            <person name="Bruggmann R."/>
            <person name="Wittwer M."/>
        </authorList>
    </citation>
    <scope>NUCLEOTIDE SEQUENCE [LARGE SCALE GENOMIC DNA]</scope>
    <source>
        <strain evidence="2 3">ATCC 30569</strain>
    </source>
</reference>
<comment type="caution">
    <text evidence="2">The sequence shown here is derived from an EMBL/GenBank/DDBJ whole genome shotgun (WGS) entry which is preliminary data.</text>
</comment>
<feature type="transmembrane region" description="Helical" evidence="1">
    <location>
        <begin position="49"/>
        <end position="76"/>
    </location>
</feature>
<keyword evidence="1" id="KW-0472">Membrane</keyword>
<protein>
    <recommendedName>
        <fullName evidence="4">Transmembrane protein</fullName>
    </recommendedName>
</protein>
<dbReference type="AlphaFoldDB" id="A0AA88KI79"/>
<evidence type="ECO:0000313" key="3">
    <source>
        <dbReference type="Proteomes" id="UP000816034"/>
    </source>
</evidence>
<name>A0AA88KI79_NAELO</name>
<evidence type="ECO:0000256" key="1">
    <source>
        <dbReference type="SAM" id="Phobius"/>
    </source>
</evidence>
<evidence type="ECO:0008006" key="4">
    <source>
        <dbReference type="Google" id="ProtNLM"/>
    </source>
</evidence>
<feature type="transmembrane region" description="Helical" evidence="1">
    <location>
        <begin position="97"/>
        <end position="125"/>
    </location>
</feature>
<organism evidence="2 3">
    <name type="scientific">Naegleria lovaniensis</name>
    <name type="common">Amoeba</name>
    <dbReference type="NCBI Taxonomy" id="51637"/>
    <lineage>
        <taxon>Eukaryota</taxon>
        <taxon>Discoba</taxon>
        <taxon>Heterolobosea</taxon>
        <taxon>Tetramitia</taxon>
        <taxon>Eutetramitia</taxon>
        <taxon>Vahlkampfiidae</taxon>
        <taxon>Naegleria</taxon>
    </lineage>
</organism>
<feature type="transmembrane region" description="Helical" evidence="1">
    <location>
        <begin position="12"/>
        <end position="37"/>
    </location>
</feature>
<keyword evidence="1" id="KW-0812">Transmembrane</keyword>
<accession>A0AA88KI79</accession>
<dbReference type="RefSeq" id="XP_044547596.1">
    <property type="nucleotide sequence ID" value="XM_044695489.1"/>
</dbReference>
<dbReference type="GeneID" id="68098164"/>
<keyword evidence="3" id="KW-1185">Reference proteome</keyword>
<sequence length="202" mass="23076">MAVAITNKHFSILYQLFTFIQLVLSLTCNTLTIQYLATLIKSSNSTSEQHIWAILFMNLLVMLEMILVACWGLSLWRGTISFHSNFSSHSEKKLKTCSILGLVAHSLQTLFGIIISYIASCSLLYGNLWQQGSEWYSKMQALPLVVALGHEAFSVMCWGVSIWNVIFVWRECKRNEHVTTMTIGDEEMSPPHVRLEEEEEEH</sequence>
<gene>
    <name evidence="2" type="ORF">C9374_005709</name>
</gene>
<keyword evidence="1" id="KW-1133">Transmembrane helix</keyword>
<proteinExistence type="predicted"/>
<dbReference type="Proteomes" id="UP000816034">
    <property type="component" value="Unassembled WGS sequence"/>
</dbReference>
<evidence type="ECO:0000313" key="2">
    <source>
        <dbReference type="EMBL" id="KAG2381917.1"/>
    </source>
</evidence>
<feature type="transmembrane region" description="Helical" evidence="1">
    <location>
        <begin position="145"/>
        <end position="169"/>
    </location>
</feature>